<reference evidence="1" key="1">
    <citation type="journal article" date="2012" name="PLoS ONE">
        <title>Gene sets for utilization of primary and secondary nutrition supplies in the distal gut of endangered iberian lynx.</title>
        <authorList>
            <person name="Alcaide M."/>
            <person name="Messina E."/>
            <person name="Richter M."/>
            <person name="Bargiela R."/>
            <person name="Peplies J."/>
            <person name="Huws S.A."/>
            <person name="Newbold C.J."/>
            <person name="Golyshin P.N."/>
            <person name="Simon M.A."/>
            <person name="Lopez G."/>
            <person name="Yakimov M.M."/>
            <person name="Ferrer M."/>
        </authorList>
    </citation>
    <scope>NUCLEOTIDE SEQUENCE</scope>
</reference>
<dbReference type="AlphaFoldDB" id="J9FB89"/>
<dbReference type="EMBL" id="AMCI01008004">
    <property type="protein sequence ID" value="EJW91708.1"/>
    <property type="molecule type" value="Genomic_DNA"/>
</dbReference>
<evidence type="ECO:0000313" key="1">
    <source>
        <dbReference type="EMBL" id="EJW91708.1"/>
    </source>
</evidence>
<proteinExistence type="predicted"/>
<organism evidence="1">
    <name type="scientific">gut metagenome</name>
    <dbReference type="NCBI Taxonomy" id="749906"/>
    <lineage>
        <taxon>unclassified sequences</taxon>
        <taxon>metagenomes</taxon>
        <taxon>organismal metagenomes</taxon>
    </lineage>
</organism>
<sequence length="40" mass="4468">MTIFIQISHTGQNIFHLSAISTCIHINCSAETAWNSVCKF</sequence>
<name>J9FB89_9ZZZZ</name>
<accession>J9FB89</accession>
<protein>
    <submittedName>
        <fullName evidence="1">Uncharacterized protein</fullName>
    </submittedName>
</protein>
<gene>
    <name evidence="1" type="ORF">EVA_20185</name>
</gene>
<comment type="caution">
    <text evidence="1">The sequence shown here is derived from an EMBL/GenBank/DDBJ whole genome shotgun (WGS) entry which is preliminary data.</text>
</comment>